<dbReference type="InterPro" id="IPR000719">
    <property type="entry name" value="Prot_kinase_dom"/>
</dbReference>
<dbReference type="GO" id="GO:0005524">
    <property type="term" value="F:ATP binding"/>
    <property type="evidence" value="ECO:0007669"/>
    <property type="project" value="UniProtKB-UniRule"/>
</dbReference>
<keyword evidence="9" id="KW-1185">Reference proteome</keyword>
<dbReference type="Gene3D" id="2.130.10.10">
    <property type="entry name" value="YVTN repeat-like/Quinoprotein amine dehydrogenase"/>
    <property type="match status" value="1"/>
</dbReference>
<dbReference type="PANTHER" id="PTHR43289:SF34">
    <property type="entry name" value="SERINE_THREONINE-PROTEIN KINASE YBDM-RELATED"/>
    <property type="match status" value="1"/>
</dbReference>
<dbReference type="Gene3D" id="1.10.510.10">
    <property type="entry name" value="Transferase(Phosphotransferase) domain 1"/>
    <property type="match status" value="1"/>
</dbReference>
<dbReference type="RefSeq" id="WP_020939560.1">
    <property type="nucleotide sequence ID" value="NC_021985.1"/>
</dbReference>
<keyword evidence="2 5" id="KW-0547">Nucleotide-binding</keyword>
<feature type="binding site" evidence="5">
    <location>
        <position position="42"/>
    </location>
    <ligand>
        <name>ATP</name>
        <dbReference type="ChEBI" id="CHEBI:30616"/>
    </ligand>
</feature>
<evidence type="ECO:0000256" key="5">
    <source>
        <dbReference type="PROSITE-ProRule" id="PRU10141"/>
    </source>
</evidence>
<dbReference type="SUPFAM" id="SSF56112">
    <property type="entry name" value="Protein kinase-like (PK-like)"/>
    <property type="match status" value="1"/>
</dbReference>
<feature type="compositionally biased region" description="Basic and acidic residues" evidence="6">
    <location>
        <begin position="410"/>
        <end position="421"/>
    </location>
</feature>
<accession>S5UTA6</accession>
<feature type="compositionally biased region" description="Low complexity" evidence="6">
    <location>
        <begin position="426"/>
        <end position="458"/>
    </location>
</feature>
<dbReference type="KEGG" id="sci:B446_11320"/>
<protein>
    <submittedName>
        <fullName evidence="8">Putative serine/threonine protein kinase</fullName>
    </submittedName>
</protein>
<evidence type="ECO:0000259" key="7">
    <source>
        <dbReference type="PROSITE" id="PS50011"/>
    </source>
</evidence>
<dbReference type="InterPro" id="IPR008271">
    <property type="entry name" value="Ser/Thr_kinase_AS"/>
</dbReference>
<dbReference type="Gene3D" id="3.30.200.20">
    <property type="entry name" value="Phosphorylase Kinase, domain 1"/>
    <property type="match status" value="1"/>
</dbReference>
<keyword evidence="8" id="KW-0723">Serine/threonine-protein kinase</keyword>
<gene>
    <name evidence="8" type="ORF">B446_11320</name>
</gene>
<dbReference type="Proteomes" id="UP000015423">
    <property type="component" value="Chromosome"/>
</dbReference>
<proteinExistence type="predicted"/>
<dbReference type="Pfam" id="PF13360">
    <property type="entry name" value="PQQ_2"/>
    <property type="match status" value="2"/>
</dbReference>
<dbReference type="STRING" id="1214242.B446_11320"/>
<name>S5UTA6_STRC3</name>
<reference evidence="9" key="1">
    <citation type="submission" date="2012-10" db="EMBL/GenBank/DDBJ databases">
        <title>The complete genome sequence of Streptomyces collinus Tu 365.</title>
        <authorList>
            <person name="Ruckert C."/>
            <person name="Szczepanowski R."/>
            <person name="Goesmann A."/>
            <person name="Pross E.K."/>
            <person name="Musiol E.M."/>
            <person name="Blin K."/>
            <person name="Wohlleben W."/>
            <person name="Puhler A."/>
            <person name="Weber T."/>
            <person name="Kalinowski J."/>
        </authorList>
    </citation>
    <scope>NUCLEOTIDE SEQUENCE [LARGE SCALE GENOMIC DNA]</scope>
    <source>
        <strain evidence="9">DSM 40733 / Tue 365</strain>
    </source>
</reference>
<dbReference type="PATRIC" id="fig|1214242.5.peg.2327"/>
<dbReference type="eggNOG" id="COG1520">
    <property type="taxonomic scope" value="Bacteria"/>
</dbReference>
<dbReference type="PROSITE" id="PS00107">
    <property type="entry name" value="PROTEIN_KINASE_ATP"/>
    <property type="match status" value="1"/>
</dbReference>
<dbReference type="PROSITE" id="PS50011">
    <property type="entry name" value="PROTEIN_KINASE_DOM"/>
    <property type="match status" value="1"/>
</dbReference>
<dbReference type="PROSITE" id="PS00108">
    <property type="entry name" value="PROTEIN_KINASE_ST"/>
    <property type="match status" value="1"/>
</dbReference>
<evidence type="ECO:0000256" key="3">
    <source>
        <dbReference type="ARBA" id="ARBA00022777"/>
    </source>
</evidence>
<dbReference type="PANTHER" id="PTHR43289">
    <property type="entry name" value="MITOGEN-ACTIVATED PROTEIN KINASE KINASE KINASE 20-RELATED"/>
    <property type="match status" value="1"/>
</dbReference>
<dbReference type="InterPro" id="IPR002372">
    <property type="entry name" value="PQQ_rpt_dom"/>
</dbReference>
<keyword evidence="3 8" id="KW-0418">Kinase</keyword>
<keyword evidence="4 5" id="KW-0067">ATP-binding</keyword>
<evidence type="ECO:0000256" key="6">
    <source>
        <dbReference type="SAM" id="MobiDB-lite"/>
    </source>
</evidence>
<evidence type="ECO:0000313" key="8">
    <source>
        <dbReference type="EMBL" id="AGS69086.1"/>
    </source>
</evidence>
<dbReference type="EMBL" id="CP006259">
    <property type="protein sequence ID" value="AGS69086.1"/>
    <property type="molecule type" value="Genomic_DNA"/>
</dbReference>
<evidence type="ECO:0000256" key="4">
    <source>
        <dbReference type="ARBA" id="ARBA00022840"/>
    </source>
</evidence>
<dbReference type="SUPFAM" id="SSF50998">
    <property type="entry name" value="Quinoprotein alcohol dehydrogenase-like"/>
    <property type="match status" value="1"/>
</dbReference>
<evidence type="ECO:0000313" key="9">
    <source>
        <dbReference type="Proteomes" id="UP000015423"/>
    </source>
</evidence>
<dbReference type="eggNOG" id="COG0515">
    <property type="taxonomic scope" value="Bacteria"/>
</dbReference>
<reference evidence="8 9" key="2">
    <citation type="journal article" date="2013" name="J. Biotechnol.">
        <title>Complete genome sequence of the kirromycin producer Streptomyces collinus Tu 365 consisting of a linear chromosome and two linear plasmids.</title>
        <authorList>
            <person name="Ruckert C."/>
            <person name="Szczepanowski R."/>
            <person name="Albersmeier A."/>
            <person name="Goesmann A."/>
            <person name="Iftime D."/>
            <person name="Musiol E.M."/>
            <person name="Blin K."/>
            <person name="Wohlleben W."/>
            <person name="Puhler A."/>
            <person name="Kalinowski J."/>
            <person name="Weber T."/>
        </authorList>
    </citation>
    <scope>NUCLEOTIDE SEQUENCE [LARGE SCALE GENOMIC DNA]</scope>
    <source>
        <strain evidence="9">DSM 40733 / Tue 365</strain>
    </source>
</reference>
<dbReference type="CDD" id="cd14014">
    <property type="entry name" value="STKc_PknB_like"/>
    <property type="match status" value="1"/>
</dbReference>
<feature type="compositionally biased region" description="Pro residues" evidence="6">
    <location>
        <begin position="288"/>
        <end position="300"/>
    </location>
</feature>
<organism evidence="8 9">
    <name type="scientific">Streptomyces collinus (strain DSM 40733 / Tue 365)</name>
    <dbReference type="NCBI Taxonomy" id="1214242"/>
    <lineage>
        <taxon>Bacteria</taxon>
        <taxon>Bacillati</taxon>
        <taxon>Actinomycetota</taxon>
        <taxon>Actinomycetes</taxon>
        <taxon>Kitasatosporales</taxon>
        <taxon>Streptomycetaceae</taxon>
        <taxon>Streptomyces</taxon>
    </lineage>
</organism>
<dbReference type="GO" id="GO:0004674">
    <property type="term" value="F:protein serine/threonine kinase activity"/>
    <property type="evidence" value="ECO:0007669"/>
    <property type="project" value="UniProtKB-KW"/>
</dbReference>
<dbReference type="HOGENOM" id="CLU_000288_135_1_11"/>
<dbReference type="AlphaFoldDB" id="S5UTA6"/>
<feature type="region of interest" description="Disordered" evidence="6">
    <location>
        <begin position="269"/>
        <end position="460"/>
    </location>
</feature>
<dbReference type="SMART" id="SM00564">
    <property type="entry name" value="PQQ"/>
    <property type="match status" value="5"/>
</dbReference>
<dbReference type="InterPro" id="IPR017441">
    <property type="entry name" value="Protein_kinase_ATP_BS"/>
</dbReference>
<evidence type="ECO:0000256" key="1">
    <source>
        <dbReference type="ARBA" id="ARBA00022679"/>
    </source>
</evidence>
<sequence>MALHEGDPGSLGGYRIVDRLGAGGMGVVYRARAGSGREVAVKVVHAQYAEDPVFRVRFRQEIAAVRKVSGAFTAPVVDADPEAPRPWMATQYVPGRPLSARVRDDGPLAGAELRRLVLGLVEALRDIHRAGVVHRDLKPANVLMAEDGPRVIDFGVSRAAENQALTETGHMMGTPPFMSPEQLADARSVGPASDVFSLAALVVFAATGRGPFDTDSPYLTAYRVMSEEPDLTAVPGPLRAVLSRCLAKGAAERPGLDALAAEFAAALPEPAATEPPTVPHRRADPDPTRPPASTWPPAADPDPTGLPAADSEPTWPPAADPDPTGLPAADSASTWPPAADPDPTGLPAADSEPTWSPAADPDPTGLPAADPEPTWPPAVDVEPTRLPAADPEPTRLPAPGPTRSPMADLEPTRLPDPDPTRPPRAAPSASVPYRAPAAADPGVAEAAPVPDAAGDAPVSRTRRPRVPLAVGMAGVLVAALTAYLFGPFQAGERPGAAPAPGATATRWGALPAGWRPWRTTVYAVAAHGVKRSSAPADGPGHGGQPSCALSGGAVYCAGDTTLPIRVDAVTGRTIWRAGAQPPGTPLDHYGSAVVGVREGAVLVRESVLNTAGNDTTTTVTAFAAADGRRLWSRPTGEGNAAVTLVGGLVLVPDGLTVTARSPRDGSARWTTSVPAGHHCDFHGAGGRVYADCTGYHTPSGARRRLTALDPADGSARPLPAAPSLTADYAGTLDGRLVYAARRSGDPTARDNPYTGVEVIDPRTGTRETHALAGAYRGRAAMAHGVLCLAASDGLTTAVSPLTGGRVWRTATTLERPAAPVADGRDSVFLASASGRVAALDARTGHRLWESYPRAATVVGGDYDSPELLVNGGALVVTTPDGTLFSLDPARPGRKPAPA</sequence>
<feature type="domain" description="Protein kinase" evidence="7">
    <location>
        <begin position="14"/>
        <end position="267"/>
    </location>
</feature>
<dbReference type="InterPro" id="IPR011009">
    <property type="entry name" value="Kinase-like_dom_sf"/>
</dbReference>
<dbReference type="InterPro" id="IPR011047">
    <property type="entry name" value="Quinoprotein_ADH-like_sf"/>
</dbReference>
<dbReference type="Gene3D" id="2.40.128.630">
    <property type="match status" value="1"/>
</dbReference>
<evidence type="ECO:0000256" key="2">
    <source>
        <dbReference type="ARBA" id="ARBA00022741"/>
    </source>
</evidence>
<dbReference type="InterPro" id="IPR018391">
    <property type="entry name" value="PQQ_b-propeller_rpt"/>
</dbReference>
<dbReference type="Pfam" id="PF00069">
    <property type="entry name" value="Pkinase"/>
    <property type="match status" value="1"/>
</dbReference>
<dbReference type="SMART" id="SM00220">
    <property type="entry name" value="S_TKc"/>
    <property type="match status" value="1"/>
</dbReference>
<keyword evidence="1" id="KW-0808">Transferase</keyword>
<dbReference type="InterPro" id="IPR015943">
    <property type="entry name" value="WD40/YVTN_repeat-like_dom_sf"/>
</dbReference>